<protein>
    <submittedName>
        <fullName evidence="1">Uncharacterized protein</fullName>
    </submittedName>
</protein>
<gene>
    <name evidence="1" type="ORF">RRG08_057224</name>
</gene>
<comment type="caution">
    <text evidence="1">The sequence shown here is derived from an EMBL/GenBank/DDBJ whole genome shotgun (WGS) entry which is preliminary data.</text>
</comment>
<dbReference type="AlphaFoldDB" id="A0AAE0YLB4"/>
<dbReference type="Proteomes" id="UP001283361">
    <property type="component" value="Unassembled WGS sequence"/>
</dbReference>
<evidence type="ECO:0000313" key="2">
    <source>
        <dbReference type="Proteomes" id="UP001283361"/>
    </source>
</evidence>
<proteinExistence type="predicted"/>
<evidence type="ECO:0000313" key="1">
    <source>
        <dbReference type="EMBL" id="KAK3749415.1"/>
    </source>
</evidence>
<keyword evidence="2" id="KW-1185">Reference proteome</keyword>
<sequence length="91" mass="10048">MAGIYAASQGSVQFPGVRHSIVSEINSFKKPRSRSRSTSLSTKNYFRVPCISKVRNGTGRCLLRRSQSSDGENCNVNSPLNRGLSVIRVKF</sequence>
<dbReference type="EMBL" id="JAWDGP010005940">
    <property type="protein sequence ID" value="KAK3749415.1"/>
    <property type="molecule type" value="Genomic_DNA"/>
</dbReference>
<name>A0AAE0YLB4_9GAST</name>
<organism evidence="1 2">
    <name type="scientific">Elysia crispata</name>
    <name type="common">lettuce slug</name>
    <dbReference type="NCBI Taxonomy" id="231223"/>
    <lineage>
        <taxon>Eukaryota</taxon>
        <taxon>Metazoa</taxon>
        <taxon>Spiralia</taxon>
        <taxon>Lophotrochozoa</taxon>
        <taxon>Mollusca</taxon>
        <taxon>Gastropoda</taxon>
        <taxon>Heterobranchia</taxon>
        <taxon>Euthyneura</taxon>
        <taxon>Panpulmonata</taxon>
        <taxon>Sacoglossa</taxon>
        <taxon>Placobranchoidea</taxon>
        <taxon>Plakobranchidae</taxon>
        <taxon>Elysia</taxon>
    </lineage>
</organism>
<accession>A0AAE0YLB4</accession>
<reference evidence="1" key="1">
    <citation type="journal article" date="2023" name="G3 (Bethesda)">
        <title>A reference genome for the long-term kleptoplast-retaining sea slug Elysia crispata morphotype clarki.</title>
        <authorList>
            <person name="Eastman K.E."/>
            <person name="Pendleton A.L."/>
            <person name="Shaikh M.A."/>
            <person name="Suttiyut T."/>
            <person name="Ogas R."/>
            <person name="Tomko P."/>
            <person name="Gavelis G."/>
            <person name="Widhalm J.R."/>
            <person name="Wisecaver J.H."/>
        </authorList>
    </citation>
    <scope>NUCLEOTIDE SEQUENCE</scope>
    <source>
        <strain evidence="1">ECLA1</strain>
    </source>
</reference>